<proteinExistence type="inferred from homology"/>
<sequence>MTCPGLQDWAMESESTLWNQSFNDSLDINPLGYKCKFNEGFKYVLLPVSYGVVCVLGLCLNALALYIFLCRIKTWNSTTTFMFNLAISDTLYVVSLPLLIYYYSHGDDWPFSIALCKVVRFLFYTNLYGSILFLLCISIHRFLGICYPLQSLRWGQVRYARQVAAVVWIVVIGCQLPVLYFVTTSDRADRVTCHDTSSPDLFDSFVAYSSAILVLLFALPFLIILVCYTLMVRQLLRPTTGQARLPRSKRKSLRMIALVLVVFALCFLPFHVTRTLYYTFRYLDVGCTSLNAINIAYKVTRPLASANSCLDPVLYFLAGQRFVRFARHSLPPVAGHKMVLRNPSTLDSEQTGNSPGLSEDSKDARL</sequence>
<evidence type="ECO:0000256" key="12">
    <source>
        <dbReference type="SAM" id="MobiDB-lite"/>
    </source>
</evidence>
<dbReference type="FunFam" id="1.20.1070.10:FF:000017">
    <property type="entry name" value="lysophosphatidic acid receptor 4"/>
    <property type="match status" value="1"/>
</dbReference>
<evidence type="ECO:0000256" key="9">
    <source>
        <dbReference type="ARBA" id="ARBA00023170"/>
    </source>
</evidence>
<accession>F7FNR3</accession>
<feature type="transmembrane region" description="Helical" evidence="13">
    <location>
        <begin position="163"/>
        <end position="182"/>
    </location>
</feature>
<feature type="compositionally biased region" description="Polar residues" evidence="12">
    <location>
        <begin position="344"/>
        <end position="356"/>
    </location>
</feature>
<reference evidence="15" key="3">
    <citation type="submission" date="2025-09" db="UniProtKB">
        <authorList>
            <consortium name="Ensembl"/>
        </authorList>
    </citation>
    <scope>IDENTIFICATION</scope>
</reference>
<comment type="similarity">
    <text evidence="11">Belongs to the G-protein coupled receptor 1 family.</text>
</comment>
<dbReference type="PRINTS" id="PR00594">
    <property type="entry name" value="P2Y2PRNOCPTR"/>
</dbReference>
<dbReference type="PRINTS" id="PR00237">
    <property type="entry name" value="GPCRRHODOPSN"/>
</dbReference>
<keyword evidence="3" id="KW-1003">Cell membrane</keyword>
<dbReference type="GO" id="GO:0070257">
    <property type="term" value="P:positive regulation of mucus secretion"/>
    <property type="evidence" value="ECO:0007669"/>
    <property type="project" value="InterPro"/>
</dbReference>
<evidence type="ECO:0000256" key="6">
    <source>
        <dbReference type="ARBA" id="ARBA00023040"/>
    </source>
</evidence>
<dbReference type="InterPro" id="IPR017452">
    <property type="entry name" value="GPCR_Rhodpsn_7TM"/>
</dbReference>
<dbReference type="GO" id="GO:0097746">
    <property type="term" value="P:blood vessel diameter maintenance"/>
    <property type="evidence" value="ECO:0007669"/>
    <property type="project" value="InterPro"/>
</dbReference>
<keyword evidence="9 11" id="KW-0675">Receptor</keyword>
<dbReference type="Ensembl" id="ENSMODT00000009710.2">
    <property type="protein sequence ID" value="ENSMODP00000009522.2"/>
    <property type="gene ID" value="ENSMODG00000007664.3"/>
</dbReference>
<organism evidence="15 16">
    <name type="scientific">Monodelphis domestica</name>
    <name type="common">Gray short-tailed opossum</name>
    <dbReference type="NCBI Taxonomy" id="13616"/>
    <lineage>
        <taxon>Eukaryota</taxon>
        <taxon>Metazoa</taxon>
        <taxon>Chordata</taxon>
        <taxon>Craniata</taxon>
        <taxon>Vertebrata</taxon>
        <taxon>Euteleostomi</taxon>
        <taxon>Mammalia</taxon>
        <taxon>Metatheria</taxon>
        <taxon>Didelphimorphia</taxon>
        <taxon>Didelphidae</taxon>
        <taxon>Monodelphis</taxon>
    </lineage>
</organism>
<dbReference type="GO" id="GO:0031686">
    <property type="term" value="F:A1 adenosine receptor binding"/>
    <property type="evidence" value="ECO:0000318"/>
    <property type="project" value="GO_Central"/>
</dbReference>
<protein>
    <recommendedName>
        <fullName evidence="2">P2Y purinoceptor 2</fullName>
    </recommendedName>
</protein>
<dbReference type="CDD" id="cd15373">
    <property type="entry name" value="7tmA_P2Y2"/>
    <property type="match status" value="1"/>
</dbReference>
<feature type="transmembrane region" description="Helical" evidence="13">
    <location>
        <begin position="252"/>
        <end position="272"/>
    </location>
</feature>
<dbReference type="InParanoid" id="F7FNR3"/>
<evidence type="ECO:0000256" key="4">
    <source>
        <dbReference type="ARBA" id="ARBA00022692"/>
    </source>
</evidence>
<gene>
    <name evidence="15" type="primary">P2RY2</name>
</gene>
<dbReference type="Proteomes" id="UP000002280">
    <property type="component" value="Chromosome 4"/>
</dbReference>
<keyword evidence="5 13" id="KW-1133">Transmembrane helix</keyword>
<dbReference type="OMA" id="RFLGICF"/>
<dbReference type="GO" id="GO:0007186">
    <property type="term" value="P:G protein-coupled receptor signaling pathway"/>
    <property type="evidence" value="ECO:0000318"/>
    <property type="project" value="GO_Central"/>
</dbReference>
<evidence type="ECO:0000256" key="10">
    <source>
        <dbReference type="ARBA" id="ARBA00023224"/>
    </source>
</evidence>
<reference evidence="15" key="2">
    <citation type="submission" date="2025-08" db="UniProtKB">
        <authorList>
            <consortium name="Ensembl"/>
        </authorList>
    </citation>
    <scope>IDENTIFICATION</scope>
</reference>
<dbReference type="eggNOG" id="ENOG502QSTF">
    <property type="taxonomic scope" value="Eukaryota"/>
</dbReference>
<dbReference type="PROSITE" id="PS50262">
    <property type="entry name" value="G_PROTEIN_RECEP_F1_2"/>
    <property type="match status" value="1"/>
</dbReference>
<evidence type="ECO:0000256" key="5">
    <source>
        <dbReference type="ARBA" id="ARBA00022989"/>
    </source>
</evidence>
<evidence type="ECO:0000256" key="8">
    <source>
        <dbReference type="ARBA" id="ARBA00023157"/>
    </source>
</evidence>
<keyword evidence="4 11" id="KW-0812">Transmembrane</keyword>
<dbReference type="GeneTree" id="ENSGT01030000234621"/>
<keyword evidence="10 11" id="KW-0807">Transducer</keyword>
<evidence type="ECO:0000256" key="1">
    <source>
        <dbReference type="ARBA" id="ARBA00004651"/>
    </source>
</evidence>
<dbReference type="InterPro" id="IPR000276">
    <property type="entry name" value="GPCR_Rhodpsn"/>
</dbReference>
<dbReference type="GO" id="GO:0007200">
    <property type="term" value="P:phospholipase C-activating G protein-coupled receptor signaling pathway"/>
    <property type="evidence" value="ECO:0007669"/>
    <property type="project" value="InterPro"/>
</dbReference>
<dbReference type="SUPFAM" id="SSF81321">
    <property type="entry name" value="Family A G protein-coupled receptor-like"/>
    <property type="match status" value="1"/>
</dbReference>
<dbReference type="PANTHER" id="PTHR24231">
    <property type="entry name" value="PURINOCEPTOR-RELATED G-PROTEIN COUPLED RECEPTOR"/>
    <property type="match status" value="1"/>
</dbReference>
<evidence type="ECO:0000256" key="11">
    <source>
        <dbReference type="RuleBase" id="RU000688"/>
    </source>
</evidence>
<evidence type="ECO:0000256" key="7">
    <source>
        <dbReference type="ARBA" id="ARBA00023136"/>
    </source>
</evidence>
<feature type="region of interest" description="Disordered" evidence="12">
    <location>
        <begin position="344"/>
        <end position="366"/>
    </location>
</feature>
<dbReference type="GO" id="GO:0005886">
    <property type="term" value="C:plasma membrane"/>
    <property type="evidence" value="ECO:0000318"/>
    <property type="project" value="GO_Central"/>
</dbReference>
<reference evidence="15 16" key="1">
    <citation type="journal article" date="2007" name="Nature">
        <title>Genome of the marsupial Monodelphis domestica reveals innovation in non-coding sequences.</title>
        <authorList>
            <person name="Mikkelsen T.S."/>
            <person name="Wakefield M.J."/>
            <person name="Aken B."/>
            <person name="Amemiya C.T."/>
            <person name="Chang J.L."/>
            <person name="Duke S."/>
            <person name="Garber M."/>
            <person name="Gentles A.J."/>
            <person name="Goodstadt L."/>
            <person name="Heger A."/>
            <person name="Jurka J."/>
            <person name="Kamal M."/>
            <person name="Mauceli E."/>
            <person name="Searle S.M."/>
            <person name="Sharpe T."/>
            <person name="Baker M.L."/>
            <person name="Batzer M.A."/>
            <person name="Benos P.V."/>
            <person name="Belov K."/>
            <person name="Clamp M."/>
            <person name="Cook A."/>
            <person name="Cuff J."/>
            <person name="Das R."/>
            <person name="Davidow L."/>
            <person name="Deakin J.E."/>
            <person name="Fazzari M.J."/>
            <person name="Glass J.L."/>
            <person name="Grabherr M."/>
            <person name="Greally J.M."/>
            <person name="Gu W."/>
            <person name="Hore T.A."/>
            <person name="Huttley G.A."/>
            <person name="Kleber M."/>
            <person name="Jirtle R.L."/>
            <person name="Koina E."/>
            <person name="Lee J.T."/>
            <person name="Mahony S."/>
            <person name="Marra M.A."/>
            <person name="Miller R.D."/>
            <person name="Nicholls R.D."/>
            <person name="Oda M."/>
            <person name="Papenfuss A.T."/>
            <person name="Parra Z.E."/>
            <person name="Pollock D.D."/>
            <person name="Ray D.A."/>
            <person name="Schein J.E."/>
            <person name="Speed T.P."/>
            <person name="Thompson K."/>
            <person name="VandeBerg J.L."/>
            <person name="Wade C.M."/>
            <person name="Walker J.A."/>
            <person name="Waters P.D."/>
            <person name="Webber C."/>
            <person name="Weidman J.R."/>
            <person name="Xie X."/>
            <person name="Zody M.C."/>
            <person name="Baldwin J."/>
            <person name="Abdouelleil A."/>
            <person name="Abdulkadir J."/>
            <person name="Abebe A."/>
            <person name="Abera B."/>
            <person name="Abreu J."/>
            <person name="Acer S.C."/>
            <person name="Aftuck L."/>
            <person name="Alexander A."/>
            <person name="An P."/>
            <person name="Anderson E."/>
            <person name="Anderson S."/>
            <person name="Arachi H."/>
            <person name="Azer M."/>
            <person name="Bachantsang P."/>
            <person name="Barry A."/>
            <person name="Bayul T."/>
            <person name="Berlin A."/>
            <person name="Bessette D."/>
            <person name="Bloom T."/>
            <person name="Bloom T."/>
            <person name="Boguslavskiy L."/>
            <person name="Bonnet C."/>
            <person name="Boukhgalter B."/>
            <person name="Bourzgui I."/>
            <person name="Brown A."/>
            <person name="Cahill P."/>
            <person name="Channer S."/>
            <person name="Cheshatsang Y."/>
            <person name="Chuda L."/>
            <person name="Citroen M."/>
            <person name="Collymore A."/>
            <person name="Cooke P."/>
            <person name="Costello M."/>
            <person name="D'Aco K."/>
            <person name="Daza R."/>
            <person name="De Haan G."/>
            <person name="DeGray S."/>
            <person name="DeMaso C."/>
            <person name="Dhargay N."/>
            <person name="Dooley K."/>
            <person name="Dooley E."/>
            <person name="Doricent M."/>
            <person name="Dorje P."/>
            <person name="Dorjee K."/>
            <person name="Dupes A."/>
            <person name="Elong R."/>
            <person name="Falk J."/>
            <person name="Farina A."/>
            <person name="Faro S."/>
            <person name="Ferguson D."/>
            <person name="Fisher S."/>
            <person name="Foley C.D."/>
            <person name="Franke A."/>
            <person name="Friedrich D."/>
            <person name="Gadbois L."/>
            <person name="Gearin G."/>
            <person name="Gearin C.R."/>
            <person name="Giannoukos G."/>
            <person name="Goode T."/>
            <person name="Graham J."/>
            <person name="Grandbois E."/>
            <person name="Grewal S."/>
            <person name="Gyaltsen K."/>
            <person name="Hafez N."/>
            <person name="Hagos B."/>
            <person name="Hall J."/>
            <person name="Henson C."/>
            <person name="Hollinger A."/>
            <person name="Honan T."/>
            <person name="Huard M.D."/>
            <person name="Hughes L."/>
            <person name="Hurhula B."/>
            <person name="Husby M.E."/>
            <person name="Kamat A."/>
            <person name="Kanga B."/>
            <person name="Kashin S."/>
            <person name="Khazanovich D."/>
            <person name="Kisner P."/>
            <person name="Lance K."/>
            <person name="Lara M."/>
            <person name="Lee W."/>
            <person name="Lennon N."/>
            <person name="Letendre F."/>
            <person name="LeVine R."/>
            <person name="Lipovsky A."/>
            <person name="Liu X."/>
            <person name="Liu J."/>
            <person name="Liu S."/>
            <person name="Lokyitsang T."/>
            <person name="Lokyitsang Y."/>
            <person name="Lubonja R."/>
            <person name="Lui A."/>
            <person name="MacDonald P."/>
            <person name="Magnisalis V."/>
            <person name="Maru K."/>
            <person name="Matthews C."/>
            <person name="McCusker W."/>
            <person name="McDonough S."/>
            <person name="Mehta T."/>
            <person name="Meldrim J."/>
            <person name="Meneus L."/>
            <person name="Mihai O."/>
            <person name="Mihalev A."/>
            <person name="Mihova T."/>
            <person name="Mittelman R."/>
            <person name="Mlenga V."/>
            <person name="Montmayeur A."/>
            <person name="Mulrain L."/>
            <person name="Navidi A."/>
            <person name="Naylor J."/>
            <person name="Negash T."/>
            <person name="Nguyen T."/>
            <person name="Nguyen N."/>
            <person name="Nicol R."/>
            <person name="Norbu C."/>
            <person name="Norbu N."/>
            <person name="Novod N."/>
            <person name="O'Neill B."/>
            <person name="Osman S."/>
            <person name="Markiewicz E."/>
            <person name="Oyono O.L."/>
            <person name="Patti C."/>
            <person name="Phunkhang P."/>
            <person name="Pierre F."/>
            <person name="Priest M."/>
            <person name="Raghuraman S."/>
            <person name="Rege F."/>
            <person name="Reyes R."/>
            <person name="Rise C."/>
            <person name="Rogov P."/>
            <person name="Ross K."/>
            <person name="Ryan E."/>
            <person name="Settipalli S."/>
            <person name="Shea T."/>
            <person name="Sherpa N."/>
            <person name="Shi L."/>
            <person name="Shih D."/>
            <person name="Sparrow T."/>
            <person name="Spaulding J."/>
            <person name="Stalker J."/>
            <person name="Stange-Thomann N."/>
            <person name="Stavropoulos S."/>
            <person name="Stone C."/>
            <person name="Strader C."/>
            <person name="Tesfaye S."/>
            <person name="Thomson T."/>
            <person name="Thoulutsang Y."/>
            <person name="Thoulutsang D."/>
            <person name="Topham K."/>
            <person name="Topping I."/>
            <person name="Tsamla T."/>
            <person name="Vassiliev H."/>
            <person name="Vo A."/>
            <person name="Wangchuk T."/>
            <person name="Wangdi T."/>
            <person name="Weiand M."/>
            <person name="Wilkinson J."/>
            <person name="Wilson A."/>
            <person name="Yadav S."/>
            <person name="Young G."/>
            <person name="Yu Q."/>
            <person name="Zembek L."/>
            <person name="Zhong D."/>
            <person name="Zimmer A."/>
            <person name="Zwirko Z."/>
            <person name="Jaffe D.B."/>
            <person name="Alvarez P."/>
            <person name="Brockman W."/>
            <person name="Butler J."/>
            <person name="Chin C."/>
            <person name="Gnerre S."/>
            <person name="MacCallum I."/>
            <person name="Graves J.A."/>
            <person name="Ponting C.P."/>
            <person name="Breen M."/>
            <person name="Samollow P.B."/>
            <person name="Lander E.S."/>
            <person name="Lindblad-Toh K."/>
        </authorList>
    </citation>
    <scope>NUCLEOTIDE SEQUENCE [LARGE SCALE GENOMIC DNA]</scope>
</reference>
<dbReference type="GO" id="GO:0045028">
    <property type="term" value="F:G protein-coupled purinergic nucleotide receptor activity"/>
    <property type="evidence" value="ECO:0007669"/>
    <property type="project" value="InterPro"/>
</dbReference>
<evidence type="ECO:0000256" key="2">
    <source>
        <dbReference type="ARBA" id="ARBA00021855"/>
    </source>
</evidence>
<dbReference type="AlphaFoldDB" id="F7FNR3"/>
<dbReference type="InterPro" id="IPR000356">
    <property type="entry name" value="P2Y2_rcpt"/>
</dbReference>
<dbReference type="PROSITE" id="PS00237">
    <property type="entry name" value="G_PROTEIN_RECEP_F1_1"/>
    <property type="match status" value="1"/>
</dbReference>
<feature type="transmembrane region" description="Helical" evidence="13">
    <location>
        <begin position="81"/>
        <end position="103"/>
    </location>
</feature>
<keyword evidence="8" id="KW-1015">Disulfide bond</keyword>
<dbReference type="HOGENOM" id="CLU_009579_8_2_1"/>
<dbReference type="GO" id="GO:0045030">
    <property type="term" value="F:G protein-coupled UTP receptor activity"/>
    <property type="evidence" value="ECO:0000318"/>
    <property type="project" value="GO_Central"/>
</dbReference>
<keyword evidence="7 13" id="KW-0472">Membrane</keyword>
<dbReference type="STRING" id="13616.ENSMODP00000009522"/>
<keyword evidence="16" id="KW-1185">Reference proteome</keyword>
<evidence type="ECO:0000256" key="13">
    <source>
        <dbReference type="SAM" id="Phobius"/>
    </source>
</evidence>
<name>F7FNR3_MONDO</name>
<dbReference type="PRINTS" id="PR01157">
    <property type="entry name" value="P2YPURNOCPTR"/>
</dbReference>
<feature type="transmembrane region" description="Helical" evidence="13">
    <location>
        <begin position="205"/>
        <end position="231"/>
    </location>
</feature>
<comment type="subcellular location">
    <subcellularLocation>
        <location evidence="1">Cell membrane</location>
        <topology evidence="1">Multi-pass membrane protein</topology>
    </subcellularLocation>
</comment>
<evidence type="ECO:0000259" key="14">
    <source>
        <dbReference type="PROSITE" id="PS50262"/>
    </source>
</evidence>
<dbReference type="Bgee" id="ENSMODG00000007664">
    <property type="expression patterns" value="Expressed in cerebellum and 16 other cell types or tissues"/>
</dbReference>
<feature type="transmembrane region" description="Helical" evidence="13">
    <location>
        <begin position="123"/>
        <end position="143"/>
    </location>
</feature>
<dbReference type="Pfam" id="PF00001">
    <property type="entry name" value="7tm_1"/>
    <property type="match status" value="1"/>
</dbReference>
<feature type="domain" description="G-protein coupled receptors family 1 profile" evidence="14">
    <location>
        <begin position="60"/>
        <end position="315"/>
    </location>
</feature>
<dbReference type="FunCoup" id="F7FNR3">
    <property type="interactions" value="580"/>
</dbReference>
<keyword evidence="6 11" id="KW-0297">G-protein coupled receptor</keyword>
<dbReference type="Gene3D" id="1.20.1070.10">
    <property type="entry name" value="Rhodopsin 7-helix transmembrane proteins"/>
    <property type="match status" value="1"/>
</dbReference>
<feature type="transmembrane region" description="Helical" evidence="13">
    <location>
        <begin position="48"/>
        <end position="69"/>
    </location>
</feature>
<evidence type="ECO:0000313" key="16">
    <source>
        <dbReference type="Proteomes" id="UP000002280"/>
    </source>
</evidence>
<evidence type="ECO:0000313" key="15">
    <source>
        <dbReference type="Ensembl" id="ENSMODP00000009522.2"/>
    </source>
</evidence>
<dbReference type="PANTHER" id="PTHR24231:SF17">
    <property type="entry name" value="P2Y PURINOCEPTOR 2"/>
    <property type="match status" value="1"/>
</dbReference>
<evidence type="ECO:0000256" key="3">
    <source>
        <dbReference type="ARBA" id="ARBA00022475"/>
    </source>
</evidence>